<dbReference type="InterPro" id="IPR030855">
    <property type="entry name" value="Bifunct_BirA"/>
</dbReference>
<evidence type="ECO:0000256" key="6">
    <source>
        <dbReference type="HAMAP-Rule" id="MF_00978"/>
    </source>
</evidence>
<protein>
    <recommendedName>
        <fullName evidence="6">Bifunctional ligase/repressor BirA</fullName>
    </recommendedName>
    <alternativeName>
        <fullName evidence="6">Biotin--[acetyl-CoA-carboxylase] ligase</fullName>
        <ecNumber evidence="6">6.3.4.15</ecNumber>
    </alternativeName>
    <alternativeName>
        <fullName evidence="6">Biotin--protein ligase</fullName>
    </alternativeName>
    <alternativeName>
        <fullName evidence="6">Biotin-[acetyl-CoA carboxylase] synthetase</fullName>
    </alternativeName>
</protein>
<evidence type="ECO:0000313" key="8">
    <source>
        <dbReference type="EMBL" id="QTA79252.1"/>
    </source>
</evidence>
<evidence type="ECO:0000256" key="3">
    <source>
        <dbReference type="ARBA" id="ARBA00022840"/>
    </source>
</evidence>
<feature type="binding site" evidence="6">
    <location>
        <begin position="110"/>
        <end position="112"/>
    </location>
    <ligand>
        <name>biotin</name>
        <dbReference type="ChEBI" id="CHEBI:57586"/>
    </ligand>
</feature>
<keyword evidence="6" id="KW-0804">Transcription</keyword>
<dbReference type="CDD" id="cd00090">
    <property type="entry name" value="HTH_ARSR"/>
    <property type="match status" value="1"/>
</dbReference>
<comment type="similarity">
    <text evidence="6">Belongs to the biotin--protein ligase family.</text>
</comment>
<dbReference type="Gene3D" id="3.30.930.10">
    <property type="entry name" value="Bira Bifunctional Protein, Domain 2"/>
    <property type="match status" value="1"/>
</dbReference>
<name>A0A975B5Q4_9BACT</name>
<dbReference type="Gene3D" id="2.30.30.100">
    <property type="match status" value="1"/>
</dbReference>
<comment type="catalytic activity">
    <reaction evidence="5 6">
        <text>biotin + L-lysyl-[protein] + ATP = N(6)-biotinyl-L-lysyl-[protein] + AMP + diphosphate + H(+)</text>
        <dbReference type="Rhea" id="RHEA:11756"/>
        <dbReference type="Rhea" id="RHEA-COMP:9752"/>
        <dbReference type="Rhea" id="RHEA-COMP:10505"/>
        <dbReference type="ChEBI" id="CHEBI:15378"/>
        <dbReference type="ChEBI" id="CHEBI:29969"/>
        <dbReference type="ChEBI" id="CHEBI:30616"/>
        <dbReference type="ChEBI" id="CHEBI:33019"/>
        <dbReference type="ChEBI" id="CHEBI:57586"/>
        <dbReference type="ChEBI" id="CHEBI:83144"/>
        <dbReference type="ChEBI" id="CHEBI:456215"/>
        <dbReference type="EC" id="6.3.4.15"/>
    </reaction>
</comment>
<organism evidence="8 9">
    <name type="scientific">Desulfonema limicola</name>
    <dbReference type="NCBI Taxonomy" id="45656"/>
    <lineage>
        <taxon>Bacteria</taxon>
        <taxon>Pseudomonadati</taxon>
        <taxon>Thermodesulfobacteriota</taxon>
        <taxon>Desulfobacteria</taxon>
        <taxon>Desulfobacterales</taxon>
        <taxon>Desulfococcaceae</taxon>
        <taxon>Desulfonema</taxon>
    </lineage>
</organism>
<dbReference type="Pfam" id="PF03099">
    <property type="entry name" value="BPL_LplA_LipB"/>
    <property type="match status" value="1"/>
</dbReference>
<reference evidence="8" key="1">
    <citation type="journal article" date="2021" name="Microb. Physiol.">
        <title>Proteogenomic Insights into the Physiology of Marine, Sulfate-Reducing, Filamentous Desulfonema limicola and Desulfonema magnum.</title>
        <authorList>
            <person name="Schnaars V."/>
            <person name="Wohlbrand L."/>
            <person name="Scheve S."/>
            <person name="Hinrichs C."/>
            <person name="Reinhardt R."/>
            <person name="Rabus R."/>
        </authorList>
    </citation>
    <scope>NUCLEOTIDE SEQUENCE</scope>
    <source>
        <strain evidence="8">5ac10</strain>
    </source>
</reference>
<evidence type="ECO:0000256" key="2">
    <source>
        <dbReference type="ARBA" id="ARBA00022741"/>
    </source>
</evidence>
<dbReference type="InterPro" id="IPR013196">
    <property type="entry name" value="HTH_11"/>
</dbReference>
<evidence type="ECO:0000313" key="9">
    <source>
        <dbReference type="Proteomes" id="UP000663720"/>
    </source>
</evidence>
<evidence type="ECO:0000256" key="1">
    <source>
        <dbReference type="ARBA" id="ARBA00022598"/>
    </source>
</evidence>
<keyword evidence="4 6" id="KW-0092">Biotin</keyword>
<dbReference type="GO" id="GO:0003677">
    <property type="term" value="F:DNA binding"/>
    <property type="evidence" value="ECO:0007669"/>
    <property type="project" value="UniProtKB-UniRule"/>
</dbReference>
<dbReference type="InterPro" id="IPR036390">
    <property type="entry name" value="WH_DNA-bd_sf"/>
</dbReference>
<dbReference type="InterPro" id="IPR004408">
    <property type="entry name" value="Biotin_CoA_COase_ligase"/>
</dbReference>
<dbReference type="SUPFAM" id="SSF55681">
    <property type="entry name" value="Class II aaRS and biotin synthetases"/>
    <property type="match status" value="1"/>
</dbReference>
<keyword evidence="1 6" id="KW-0436">Ligase</keyword>
<feature type="binding site" evidence="6">
    <location>
        <position position="106"/>
    </location>
    <ligand>
        <name>biotin</name>
        <dbReference type="ChEBI" id="CHEBI:57586"/>
    </ligand>
</feature>
<dbReference type="RefSeq" id="WP_207691020.1">
    <property type="nucleotide sequence ID" value="NZ_CP061799.1"/>
</dbReference>
<dbReference type="KEGG" id="dli:dnl_15080"/>
<dbReference type="HAMAP" id="MF_00978">
    <property type="entry name" value="Bifunct_BirA"/>
    <property type="match status" value="1"/>
</dbReference>
<feature type="DNA-binding region" description="H-T-H motif" evidence="6">
    <location>
        <begin position="18"/>
        <end position="37"/>
    </location>
</feature>
<keyword evidence="9" id="KW-1185">Reference proteome</keyword>
<keyword evidence="3 6" id="KW-0067">ATP-binding</keyword>
<dbReference type="InterPro" id="IPR003142">
    <property type="entry name" value="BPL_C"/>
</dbReference>
<dbReference type="Proteomes" id="UP000663720">
    <property type="component" value="Chromosome"/>
</dbReference>
<dbReference type="GO" id="GO:0004077">
    <property type="term" value="F:biotin--[biotin carboxyl-carrier protein] ligase activity"/>
    <property type="evidence" value="ECO:0007669"/>
    <property type="project" value="UniProtKB-UniRule"/>
</dbReference>
<evidence type="ECO:0000259" key="7">
    <source>
        <dbReference type="PROSITE" id="PS51733"/>
    </source>
</evidence>
<dbReference type="InterPro" id="IPR045864">
    <property type="entry name" value="aa-tRNA-synth_II/BPL/LPL"/>
</dbReference>
<keyword evidence="2 6" id="KW-0547">Nucleotide-binding</keyword>
<dbReference type="InterPro" id="IPR036388">
    <property type="entry name" value="WH-like_DNA-bd_sf"/>
</dbReference>
<keyword evidence="6" id="KW-0238">DNA-binding</keyword>
<dbReference type="PROSITE" id="PS51733">
    <property type="entry name" value="BPL_LPL_CATALYTIC"/>
    <property type="match status" value="1"/>
</dbReference>
<dbReference type="SUPFAM" id="SSF50037">
    <property type="entry name" value="C-terminal domain of transcriptional repressors"/>
    <property type="match status" value="1"/>
</dbReference>
<feature type="domain" description="BPL/LPL catalytic" evidence="7">
    <location>
        <begin position="56"/>
        <end position="245"/>
    </location>
</feature>
<dbReference type="AlphaFoldDB" id="A0A975B5Q4"/>
<comment type="caution">
    <text evidence="6">Lacks conserved residue(s) required for the propagation of feature annotation.</text>
</comment>
<dbReference type="EMBL" id="CP061799">
    <property type="protein sequence ID" value="QTA79252.1"/>
    <property type="molecule type" value="Genomic_DNA"/>
</dbReference>
<dbReference type="Pfam" id="PF02237">
    <property type="entry name" value="BPL_C"/>
    <property type="match status" value="1"/>
</dbReference>
<evidence type="ECO:0000256" key="4">
    <source>
        <dbReference type="ARBA" id="ARBA00023267"/>
    </source>
</evidence>
<dbReference type="GO" id="GO:0005737">
    <property type="term" value="C:cytoplasm"/>
    <property type="evidence" value="ECO:0007669"/>
    <property type="project" value="TreeGrafter"/>
</dbReference>
<gene>
    <name evidence="6 8" type="primary">birA</name>
    <name evidence="8" type="ORF">dnl_15080</name>
</gene>
<dbReference type="SUPFAM" id="SSF46785">
    <property type="entry name" value="Winged helix' DNA-binding domain"/>
    <property type="match status" value="1"/>
</dbReference>
<dbReference type="GO" id="GO:0005524">
    <property type="term" value="F:ATP binding"/>
    <property type="evidence" value="ECO:0007669"/>
    <property type="project" value="UniProtKB-UniRule"/>
</dbReference>
<dbReference type="NCBIfam" id="TIGR00121">
    <property type="entry name" value="birA_ligase"/>
    <property type="match status" value="1"/>
</dbReference>
<comment type="function">
    <text evidence="6">Acts both as a biotin--[acetyl-CoA-carboxylase] ligase and a repressor.</text>
</comment>
<dbReference type="PANTHER" id="PTHR12835">
    <property type="entry name" value="BIOTIN PROTEIN LIGASE"/>
    <property type="match status" value="1"/>
</dbReference>
<evidence type="ECO:0000256" key="5">
    <source>
        <dbReference type="ARBA" id="ARBA00047846"/>
    </source>
</evidence>
<keyword evidence="6" id="KW-0805">Transcription regulation</keyword>
<dbReference type="Pfam" id="PF08279">
    <property type="entry name" value="HTH_11"/>
    <property type="match status" value="1"/>
</dbReference>
<dbReference type="InterPro" id="IPR004143">
    <property type="entry name" value="BPL_LPL_catalytic"/>
</dbReference>
<proteinExistence type="inferred from homology"/>
<dbReference type="EC" id="6.3.4.15" evidence="6"/>
<feature type="binding site" evidence="6">
    <location>
        <position position="176"/>
    </location>
    <ligand>
        <name>biotin</name>
        <dbReference type="ChEBI" id="CHEBI:57586"/>
    </ligand>
</feature>
<dbReference type="InterPro" id="IPR011991">
    <property type="entry name" value="ArsR-like_HTH"/>
</dbReference>
<dbReference type="GO" id="GO:0006355">
    <property type="term" value="P:regulation of DNA-templated transcription"/>
    <property type="evidence" value="ECO:0007669"/>
    <property type="project" value="UniProtKB-UniRule"/>
</dbReference>
<dbReference type="InterPro" id="IPR008988">
    <property type="entry name" value="Transcriptional_repressor_C"/>
</dbReference>
<dbReference type="CDD" id="cd16442">
    <property type="entry name" value="BPL"/>
    <property type="match status" value="1"/>
</dbReference>
<dbReference type="PANTHER" id="PTHR12835:SF5">
    <property type="entry name" value="BIOTIN--PROTEIN LIGASE"/>
    <property type="match status" value="1"/>
</dbReference>
<accession>A0A975B5Q4</accession>
<dbReference type="Gene3D" id="1.10.10.10">
    <property type="entry name" value="Winged helix-like DNA-binding domain superfamily/Winged helix DNA-binding domain"/>
    <property type="match status" value="1"/>
</dbReference>
<sequence length="311" mass="35139">MKNKILKILTKTNGIKSGEKLSSELGVSRVSIWKHINKLREAGYEIISTPKGYYLENNHDYLFPWEFPKREADIHYFPETESTMDIARNLARKGCPDFTIVIAEKQTRGRGRLQRTWLSEKGGLFFTMVLRPVIPPVLSSRVNFAASCSLARVINHLFNIDAKVKWPNDILVCEKKISGMLSEMEADGDLVSFINIGMGINVNNDPTPYEPNAASLKILAGKEISRKELLSAFLDDFQSAMKNIDYDKIIDQWKQYTMTLGRYVSIATTKDVSRGLAIDVDKDGALILELADGKLKKIIYGDCFVQPPKKQ</sequence>
<keyword evidence="6" id="KW-0678">Repressor</keyword>